<keyword evidence="4" id="KW-1185">Reference proteome</keyword>
<dbReference type="GO" id="GO:0005829">
    <property type="term" value="C:cytosol"/>
    <property type="evidence" value="ECO:0007669"/>
    <property type="project" value="TreeGrafter"/>
</dbReference>
<sequence length="436" mass="47061">MAQSLADTCTPLKLEYDACFNSWFEGYLEPAVSAAASPEQRAKYSKQKAEEYESKCGRIWAQYRDCVQVRPASSFPLRVGWYARVLMVAPRLIESREGKGSRRSPRPSKEGEPAAGAAFIVYCRDDCLVTGSQASPSYSAAAALAVRQTRYLRFYRAAHPSHTGMLCAGAGGVLVQLLSSAGGMTRLSQAVSQWFAGPSYSLDSSCNHPAGTQYSASTSWLDPTRRNRINEGSRLVLSIAEPIMEPSDARLQSPPAPGSLDYVGLLFRQRHPAIQSACSLAGAASSSSSSPSSRLIPHTQGNAPRILILYSEATVYKWGSRAAPCASPCFLAACALPTSSRAQLVHSQRPAPTPRARKITTEHVTYSCVSRMRRSKFHQSRPTFHKPHIQISTRNLARPGEAGNANANANANGAQTSLRIRLRSSEGEEGAGLPGP</sequence>
<dbReference type="PANTHER" id="PTHR46403:SF1">
    <property type="entry name" value="TP53-REGULATED INHIBITOR OF APOPTOSIS 1"/>
    <property type="match status" value="1"/>
</dbReference>
<accession>A0A4Y9XPZ7</accession>
<dbReference type="InterPro" id="IPR007918">
    <property type="entry name" value="MDM35_apoptosis"/>
</dbReference>
<protein>
    <submittedName>
        <fullName evidence="3">Uncharacterized protein</fullName>
    </submittedName>
</protein>
<gene>
    <name evidence="3" type="ORF">EVG20_g11004</name>
</gene>
<reference evidence="3 4" key="1">
    <citation type="submission" date="2019-02" db="EMBL/GenBank/DDBJ databases">
        <title>Genome sequencing of the rare red list fungi Dentipellis fragilis.</title>
        <authorList>
            <person name="Buettner E."/>
            <person name="Kellner H."/>
        </authorList>
    </citation>
    <scope>NUCLEOTIDE SEQUENCE [LARGE SCALE GENOMIC DNA]</scope>
    <source>
        <strain evidence="3 4">DSM 105465</strain>
    </source>
</reference>
<dbReference type="OrthoDB" id="19091at2759"/>
<comment type="similarity">
    <text evidence="1">Belongs to the TRIAP1/MDM35 family.</text>
</comment>
<evidence type="ECO:0000256" key="2">
    <source>
        <dbReference type="ARBA" id="ARBA00023157"/>
    </source>
</evidence>
<dbReference type="GO" id="GO:1990050">
    <property type="term" value="F:phosphatidic acid transfer activity"/>
    <property type="evidence" value="ECO:0007669"/>
    <property type="project" value="TreeGrafter"/>
</dbReference>
<dbReference type="STRING" id="205917.A0A4Y9XPZ7"/>
<evidence type="ECO:0000256" key="1">
    <source>
        <dbReference type="ARBA" id="ARBA00006196"/>
    </source>
</evidence>
<name>A0A4Y9XPZ7_9AGAM</name>
<comment type="caution">
    <text evidence="3">The sequence shown here is derived from an EMBL/GenBank/DDBJ whole genome shotgun (WGS) entry which is preliminary data.</text>
</comment>
<dbReference type="Proteomes" id="UP000298327">
    <property type="component" value="Unassembled WGS sequence"/>
</dbReference>
<dbReference type="EMBL" id="SEOQ01001518">
    <property type="protein sequence ID" value="TFY51433.1"/>
    <property type="molecule type" value="Genomic_DNA"/>
</dbReference>
<dbReference type="PANTHER" id="PTHR46403">
    <property type="entry name" value="TP53-REGULATED INHIBITOR OF APOPTOSIS 1"/>
    <property type="match status" value="1"/>
</dbReference>
<dbReference type="GO" id="GO:0045332">
    <property type="term" value="P:phospholipid translocation"/>
    <property type="evidence" value="ECO:0007669"/>
    <property type="project" value="TreeGrafter"/>
</dbReference>
<dbReference type="AlphaFoldDB" id="A0A4Y9XPZ7"/>
<proteinExistence type="inferred from homology"/>
<evidence type="ECO:0000313" key="3">
    <source>
        <dbReference type="EMBL" id="TFY51433.1"/>
    </source>
</evidence>
<dbReference type="Pfam" id="PF05254">
    <property type="entry name" value="UPF0203"/>
    <property type="match status" value="1"/>
</dbReference>
<keyword evidence="2" id="KW-1015">Disulfide bond</keyword>
<dbReference type="GO" id="GO:0005758">
    <property type="term" value="C:mitochondrial intermembrane space"/>
    <property type="evidence" value="ECO:0007669"/>
    <property type="project" value="TreeGrafter"/>
</dbReference>
<organism evidence="3 4">
    <name type="scientific">Dentipellis fragilis</name>
    <dbReference type="NCBI Taxonomy" id="205917"/>
    <lineage>
        <taxon>Eukaryota</taxon>
        <taxon>Fungi</taxon>
        <taxon>Dikarya</taxon>
        <taxon>Basidiomycota</taxon>
        <taxon>Agaricomycotina</taxon>
        <taxon>Agaricomycetes</taxon>
        <taxon>Russulales</taxon>
        <taxon>Hericiaceae</taxon>
        <taxon>Dentipellis</taxon>
    </lineage>
</organism>
<evidence type="ECO:0000313" key="4">
    <source>
        <dbReference type="Proteomes" id="UP000298327"/>
    </source>
</evidence>
<dbReference type="GO" id="GO:0005634">
    <property type="term" value="C:nucleus"/>
    <property type="evidence" value="ECO:0007669"/>
    <property type="project" value="TreeGrafter"/>
</dbReference>